<reference evidence="14 15" key="1">
    <citation type="submission" date="2021-12" db="EMBL/GenBank/DDBJ databases">
        <title>Genome seq of P8.</title>
        <authorList>
            <person name="Seo T."/>
        </authorList>
    </citation>
    <scope>NUCLEOTIDE SEQUENCE [LARGE SCALE GENOMIC DNA]</scope>
    <source>
        <strain evidence="14 15">P8</strain>
    </source>
</reference>
<dbReference type="PROSITE" id="PS50109">
    <property type="entry name" value="HIS_KIN"/>
    <property type="match status" value="1"/>
</dbReference>
<dbReference type="Gene3D" id="3.30.565.10">
    <property type="entry name" value="Histidine kinase-like ATPase, C-terminal domain"/>
    <property type="match status" value="1"/>
</dbReference>
<dbReference type="InterPro" id="IPR004358">
    <property type="entry name" value="Sig_transdc_His_kin-like_C"/>
</dbReference>
<evidence type="ECO:0000256" key="10">
    <source>
        <dbReference type="SAM" id="Phobius"/>
    </source>
</evidence>
<dbReference type="RefSeq" id="WP_233371476.1">
    <property type="nucleotide sequence ID" value="NZ_JAJTWU010000003.1"/>
</dbReference>
<evidence type="ECO:0000256" key="8">
    <source>
        <dbReference type="ARBA" id="ARBA00023012"/>
    </source>
</evidence>
<evidence type="ECO:0000256" key="6">
    <source>
        <dbReference type="ARBA" id="ARBA00022777"/>
    </source>
</evidence>
<dbReference type="CDD" id="cd00130">
    <property type="entry name" value="PAS"/>
    <property type="match status" value="1"/>
</dbReference>
<dbReference type="PROSITE" id="PS50113">
    <property type="entry name" value="PAC"/>
    <property type="match status" value="1"/>
</dbReference>
<dbReference type="SMART" id="SM00388">
    <property type="entry name" value="HisKA"/>
    <property type="match status" value="1"/>
</dbReference>
<name>A0ABS8XYS7_9BURK</name>
<sequence length="863" mass="95864">MPADFPAPEARSRGQRLLMPMRRLITGWWFRQSPSRQDRLATLGPLVSVLLFLAAIISAFWYLRNEEIERETESVKRDTEIAQQQIRLRLIENQEQLVRIAREVVTRQIDAHEFSAQAQAFARERPELTHVTWLSARRERRSSVGAAGFQADGLMSADSDDPSMPRPNQSNAPEIAFEAAKERRQPVYSPPFADANGNTVFQVHIPLIDRGGFAGVLIAEYTVEALLRYYVPSEVATRHSIAVLDSRDQIVSSTVTPMPGQGLRRASLLHDVPLAPALNGLVLRGQGWRTSIGLINNALFWLVLALAGMTVWMLLGTWRHMRRRTQIQNALTLETNFRRAMENSMLTGMRAMDMDTRISYVNPAFCAMTGFSEADLVGRTPPYPFWPTDRGEENARLLQQELHGRSPSGGVECKIQRKDGSQFDARVYVSPLVDTKGKQTGWMTSMTNITEAKRVRDQLSASHERFTTVLEGLDAAVSVLSVQPPELLFANRSYRLWFGADPAGHALLAGGQLSGTTSRHGGLDDGADEEVDDYSGLPAEALTDIGADPREVYVESLAMWFDVRARYLQWTDGRLAQMLIATDITMRRHAEAQAAQQAEKAQVTSRLMTMGEMASSVAHELNQPLTAITNYCNGMVSRVRNDSIDKDALLAALQKTAKQAERAGQIIHRIRNFVKRSEPQRQPAHAADIVEDAVELAGIELRRRNVAIHTYVAQRLPQLMVDPILIEQVLMNLLKNAAEAIDNASLPTSRRHIELRVVPKHSADQGGLIEFSVTDMGPGLPDEVLARMYEAFFSTKADGLGIGLGLCRSIVESHQGRIKAENLYNGALVVGCRFAFTIPVTITSEHLRAEPAGSAQRTESTTP</sequence>
<protein>
    <recommendedName>
        <fullName evidence="2">histidine kinase</fullName>
        <ecNumber evidence="2">2.7.13.3</ecNumber>
    </recommendedName>
</protein>
<keyword evidence="6" id="KW-0418">Kinase</keyword>
<dbReference type="PROSITE" id="PS50112">
    <property type="entry name" value="PAS"/>
    <property type="match status" value="1"/>
</dbReference>
<evidence type="ECO:0000256" key="7">
    <source>
        <dbReference type="ARBA" id="ARBA00022840"/>
    </source>
</evidence>
<evidence type="ECO:0000256" key="9">
    <source>
        <dbReference type="SAM" id="MobiDB-lite"/>
    </source>
</evidence>
<dbReference type="Gene3D" id="3.30.450.20">
    <property type="entry name" value="PAS domain"/>
    <property type="match status" value="2"/>
</dbReference>
<gene>
    <name evidence="14" type="ORF">LXT13_08705</name>
</gene>
<keyword evidence="15" id="KW-1185">Reference proteome</keyword>
<evidence type="ECO:0000259" key="13">
    <source>
        <dbReference type="PROSITE" id="PS50113"/>
    </source>
</evidence>
<comment type="caution">
    <text evidence="14">The sequence shown here is derived from an EMBL/GenBank/DDBJ whole genome shotgun (WGS) entry which is preliminary data.</text>
</comment>
<dbReference type="SMART" id="SM00086">
    <property type="entry name" value="PAC"/>
    <property type="match status" value="1"/>
</dbReference>
<dbReference type="SMART" id="SM00387">
    <property type="entry name" value="HATPase_c"/>
    <property type="match status" value="1"/>
</dbReference>
<dbReference type="SUPFAM" id="SSF55874">
    <property type="entry name" value="ATPase domain of HSP90 chaperone/DNA topoisomerase II/histidine kinase"/>
    <property type="match status" value="1"/>
</dbReference>
<evidence type="ECO:0000313" key="15">
    <source>
        <dbReference type="Proteomes" id="UP001200741"/>
    </source>
</evidence>
<dbReference type="PRINTS" id="PR00344">
    <property type="entry name" value="BCTRLSENSOR"/>
</dbReference>
<dbReference type="InterPro" id="IPR000700">
    <property type="entry name" value="PAS-assoc_C"/>
</dbReference>
<dbReference type="InterPro" id="IPR036890">
    <property type="entry name" value="HATPase_C_sf"/>
</dbReference>
<keyword evidence="8" id="KW-0902">Two-component regulatory system</keyword>
<dbReference type="Pfam" id="PF00989">
    <property type="entry name" value="PAS"/>
    <property type="match status" value="1"/>
</dbReference>
<dbReference type="InterPro" id="IPR005467">
    <property type="entry name" value="His_kinase_dom"/>
</dbReference>
<feature type="domain" description="PAS" evidence="12">
    <location>
        <begin position="333"/>
        <end position="405"/>
    </location>
</feature>
<feature type="transmembrane region" description="Helical" evidence="10">
    <location>
        <begin position="298"/>
        <end position="318"/>
    </location>
</feature>
<dbReference type="Pfam" id="PF00512">
    <property type="entry name" value="HisKA"/>
    <property type="match status" value="1"/>
</dbReference>
<dbReference type="CDD" id="cd00082">
    <property type="entry name" value="HisKA"/>
    <property type="match status" value="1"/>
</dbReference>
<evidence type="ECO:0000256" key="2">
    <source>
        <dbReference type="ARBA" id="ARBA00012438"/>
    </source>
</evidence>
<dbReference type="InterPro" id="IPR013767">
    <property type="entry name" value="PAS_fold"/>
</dbReference>
<comment type="catalytic activity">
    <reaction evidence="1">
        <text>ATP + protein L-histidine = ADP + protein N-phospho-L-histidine.</text>
        <dbReference type="EC" id="2.7.13.3"/>
    </reaction>
</comment>
<dbReference type="PANTHER" id="PTHR43065">
    <property type="entry name" value="SENSOR HISTIDINE KINASE"/>
    <property type="match status" value="1"/>
</dbReference>
<feature type="region of interest" description="Disordered" evidence="9">
    <location>
        <begin position="152"/>
        <end position="171"/>
    </location>
</feature>
<dbReference type="NCBIfam" id="TIGR00229">
    <property type="entry name" value="sensory_box"/>
    <property type="match status" value="1"/>
</dbReference>
<organism evidence="14 15">
    <name type="scientific">Pelomonas cellulosilytica</name>
    <dbReference type="NCBI Taxonomy" id="2906762"/>
    <lineage>
        <taxon>Bacteria</taxon>
        <taxon>Pseudomonadati</taxon>
        <taxon>Pseudomonadota</taxon>
        <taxon>Betaproteobacteria</taxon>
        <taxon>Burkholderiales</taxon>
        <taxon>Sphaerotilaceae</taxon>
        <taxon>Roseateles</taxon>
    </lineage>
</organism>
<keyword evidence="7" id="KW-0067">ATP-binding</keyword>
<keyword evidence="5" id="KW-0547">Nucleotide-binding</keyword>
<dbReference type="SMART" id="SM00091">
    <property type="entry name" value="PAS"/>
    <property type="match status" value="1"/>
</dbReference>
<dbReference type="InterPro" id="IPR003661">
    <property type="entry name" value="HisK_dim/P_dom"/>
</dbReference>
<feature type="domain" description="Histidine kinase" evidence="11">
    <location>
        <begin position="616"/>
        <end position="842"/>
    </location>
</feature>
<evidence type="ECO:0000256" key="5">
    <source>
        <dbReference type="ARBA" id="ARBA00022741"/>
    </source>
</evidence>
<evidence type="ECO:0000256" key="1">
    <source>
        <dbReference type="ARBA" id="ARBA00000085"/>
    </source>
</evidence>
<accession>A0ABS8XYS7</accession>
<dbReference type="SUPFAM" id="SSF55785">
    <property type="entry name" value="PYP-like sensor domain (PAS domain)"/>
    <property type="match status" value="2"/>
</dbReference>
<dbReference type="InterPro" id="IPR035965">
    <property type="entry name" value="PAS-like_dom_sf"/>
</dbReference>
<dbReference type="Gene3D" id="1.10.287.130">
    <property type="match status" value="1"/>
</dbReference>
<dbReference type="Pfam" id="PF02518">
    <property type="entry name" value="HATPase_c"/>
    <property type="match status" value="1"/>
</dbReference>
<dbReference type="InterPro" id="IPR036097">
    <property type="entry name" value="HisK_dim/P_sf"/>
</dbReference>
<feature type="domain" description="PAC" evidence="13">
    <location>
        <begin position="409"/>
        <end position="461"/>
    </location>
</feature>
<keyword evidence="10" id="KW-0812">Transmembrane</keyword>
<dbReference type="InterPro" id="IPR003594">
    <property type="entry name" value="HATPase_dom"/>
</dbReference>
<evidence type="ECO:0000256" key="3">
    <source>
        <dbReference type="ARBA" id="ARBA00022553"/>
    </source>
</evidence>
<dbReference type="PANTHER" id="PTHR43065:SF10">
    <property type="entry name" value="PEROXIDE STRESS-ACTIVATED HISTIDINE KINASE MAK3"/>
    <property type="match status" value="1"/>
</dbReference>
<evidence type="ECO:0000259" key="12">
    <source>
        <dbReference type="PROSITE" id="PS50112"/>
    </source>
</evidence>
<dbReference type="InterPro" id="IPR000014">
    <property type="entry name" value="PAS"/>
</dbReference>
<evidence type="ECO:0000256" key="4">
    <source>
        <dbReference type="ARBA" id="ARBA00022679"/>
    </source>
</evidence>
<dbReference type="CDD" id="cd18773">
    <property type="entry name" value="PDC1_HK_sensor"/>
    <property type="match status" value="1"/>
</dbReference>
<evidence type="ECO:0000259" key="11">
    <source>
        <dbReference type="PROSITE" id="PS50109"/>
    </source>
</evidence>
<proteinExistence type="predicted"/>
<keyword evidence="10" id="KW-0472">Membrane</keyword>
<dbReference type="EC" id="2.7.13.3" evidence="2"/>
<dbReference type="EMBL" id="JAJTWU010000003">
    <property type="protein sequence ID" value="MCE4554520.1"/>
    <property type="molecule type" value="Genomic_DNA"/>
</dbReference>
<dbReference type="SUPFAM" id="SSF47384">
    <property type="entry name" value="Homodimeric domain of signal transducing histidine kinase"/>
    <property type="match status" value="1"/>
</dbReference>
<keyword evidence="3" id="KW-0597">Phosphoprotein</keyword>
<dbReference type="Proteomes" id="UP001200741">
    <property type="component" value="Unassembled WGS sequence"/>
</dbReference>
<evidence type="ECO:0000313" key="14">
    <source>
        <dbReference type="EMBL" id="MCE4554520.1"/>
    </source>
</evidence>
<feature type="transmembrane region" description="Helical" evidence="10">
    <location>
        <begin position="40"/>
        <end position="63"/>
    </location>
</feature>
<dbReference type="InterPro" id="IPR001610">
    <property type="entry name" value="PAC"/>
</dbReference>
<keyword evidence="10" id="KW-1133">Transmembrane helix</keyword>
<keyword evidence="4" id="KW-0808">Transferase</keyword>